<comment type="pathway">
    <text evidence="5">Amino-acid degradation; L-arginine degradation via AST pathway; L-glutamate and succinate from L-arginine: step 5/5.</text>
</comment>
<comment type="cofactor">
    <cofactor evidence="5">
        <name>Zn(2+)</name>
        <dbReference type="ChEBI" id="CHEBI:29105"/>
    </cofactor>
    <text evidence="5">Binds 1 zinc ion per subunit.</text>
</comment>
<dbReference type="NCBIfam" id="TIGR03242">
    <property type="entry name" value="arg_catab_astE"/>
    <property type="match status" value="1"/>
</dbReference>
<dbReference type="GO" id="GO:0008270">
    <property type="term" value="F:zinc ion binding"/>
    <property type="evidence" value="ECO:0007669"/>
    <property type="project" value="UniProtKB-UniRule"/>
</dbReference>
<dbReference type="AlphaFoldDB" id="A0A2X3IS65"/>
<dbReference type="Pfam" id="PF04952">
    <property type="entry name" value="AstE_AspA_hybrid"/>
    <property type="match status" value="1"/>
</dbReference>
<sequence>MEHFLALTLAGRLPHHFHGETAHFRWHWLGKGILELTPHARCERGLVLSCAIHGNETAPVEIVDQLVQRLVREALPLRWRLLVIVGNPPALRANKRYLHSDMNRMFGERWRQFPLSEETQRAQRLEQAVARFYRDHDGPRWHLDLHTAIRGSLHPRFGVLPARDTPWEEDFLHWLGGAGLEALVFHRQPGGTFTHFSCERFAALACTLELGKALPLGENDLTRFAAVQRALSRLLVGDLAIADAPAPLRYRVVQQLTRHSDDFRLHMADQTLNFTPSNPARCWRRRARRGMWWGLRRSMFCFLTRRWRKDCAPA</sequence>
<dbReference type="NCBIfam" id="NF003706">
    <property type="entry name" value="PRK05324.1"/>
    <property type="match status" value="1"/>
</dbReference>
<feature type="domain" description="Succinylglutamate desuccinylase/Aspartoacylase catalytic" evidence="8">
    <location>
        <begin position="45"/>
        <end position="234"/>
    </location>
</feature>
<evidence type="ECO:0000256" key="6">
    <source>
        <dbReference type="NCBIfam" id="TIGR03242"/>
    </source>
</evidence>
<dbReference type="Proteomes" id="UP000250675">
    <property type="component" value="Unassembled WGS sequence"/>
</dbReference>
<feature type="domain" description="AstE/AspA barrel-sandwich hybrid" evidence="7">
    <location>
        <begin position="249"/>
        <end position="279"/>
    </location>
</feature>
<evidence type="ECO:0000313" key="10">
    <source>
        <dbReference type="Proteomes" id="UP000250675"/>
    </source>
</evidence>
<dbReference type="InterPro" id="IPR055438">
    <property type="entry name" value="AstE_AspA_cat"/>
</dbReference>
<feature type="binding site" evidence="5">
    <location>
        <position position="56"/>
    </location>
    <ligand>
        <name>Zn(2+)</name>
        <dbReference type="ChEBI" id="CHEBI:29105"/>
    </ligand>
</feature>
<evidence type="ECO:0000256" key="3">
    <source>
        <dbReference type="ARBA" id="ARBA00022801"/>
    </source>
</evidence>
<dbReference type="EC" id="3.5.1.96" evidence="5 6"/>
<feature type="binding site" evidence="5">
    <location>
        <position position="146"/>
    </location>
    <ligand>
        <name>Zn(2+)</name>
        <dbReference type="ChEBI" id="CHEBI:29105"/>
    </ligand>
</feature>
<dbReference type="Pfam" id="PF24827">
    <property type="entry name" value="AstE_AspA_cat"/>
    <property type="match status" value="1"/>
</dbReference>
<protein>
    <recommendedName>
        <fullName evidence="5 6">Succinylglutamate desuccinylase</fullName>
        <ecNumber evidence="5 6">3.5.1.96</ecNumber>
    </recommendedName>
</protein>
<evidence type="ECO:0000259" key="8">
    <source>
        <dbReference type="Pfam" id="PF24827"/>
    </source>
</evidence>
<comment type="function">
    <text evidence="5">Transforms N(2)-succinylglutamate into succinate and glutamate.</text>
</comment>
<keyword evidence="3 5" id="KW-0378">Hydrolase</keyword>
<dbReference type="InterPro" id="IPR050178">
    <property type="entry name" value="AspA/AstE_fam"/>
</dbReference>
<feature type="active site" evidence="5">
    <location>
        <position position="209"/>
    </location>
</feature>
<dbReference type="Gene3D" id="3.40.630.10">
    <property type="entry name" value="Zn peptidases"/>
    <property type="match status" value="1"/>
</dbReference>
<comment type="similarity">
    <text evidence="5">Belongs to the AspA/AstE family. Succinylglutamate desuccinylase subfamily.</text>
</comment>
<dbReference type="EMBL" id="UASO01000007">
    <property type="protein sequence ID" value="SQC86641.1"/>
    <property type="molecule type" value="Genomic_DNA"/>
</dbReference>
<dbReference type="InterPro" id="IPR016681">
    <property type="entry name" value="SuccinylGlu_desuccinylase"/>
</dbReference>
<dbReference type="PANTHER" id="PTHR15162:SF7">
    <property type="entry name" value="SUCCINYLGLUTAMATE DESUCCINYLASE"/>
    <property type="match status" value="1"/>
</dbReference>
<keyword evidence="4 5" id="KW-0862">Zinc</keyword>
<dbReference type="UniPathway" id="UPA00185">
    <property type="reaction ID" value="UER00283"/>
</dbReference>
<evidence type="ECO:0000256" key="2">
    <source>
        <dbReference type="ARBA" id="ARBA00022723"/>
    </source>
</evidence>
<dbReference type="InterPro" id="IPR007036">
    <property type="entry name" value="Aste_AspA_hybrid_dom"/>
</dbReference>
<reference evidence="9 10" key="1">
    <citation type="submission" date="2018-06" db="EMBL/GenBank/DDBJ databases">
        <authorList>
            <consortium name="Pathogen Informatics"/>
            <person name="Doyle S."/>
        </authorList>
    </citation>
    <scope>NUCLEOTIDE SEQUENCE [LARGE SCALE GENOMIC DNA]</scope>
    <source>
        <strain evidence="9 10">NCTC9645</strain>
    </source>
</reference>
<dbReference type="GO" id="GO:0019544">
    <property type="term" value="P:L-arginine catabolic process to L-glutamate"/>
    <property type="evidence" value="ECO:0007669"/>
    <property type="project" value="UniProtKB-UniRule"/>
</dbReference>
<name>A0A2X3IS65_KLEPN</name>
<dbReference type="GO" id="GO:0016788">
    <property type="term" value="F:hydrolase activity, acting on ester bonds"/>
    <property type="evidence" value="ECO:0007669"/>
    <property type="project" value="UniProtKB-UniRule"/>
</dbReference>
<evidence type="ECO:0000256" key="4">
    <source>
        <dbReference type="ARBA" id="ARBA00022833"/>
    </source>
</evidence>
<dbReference type="HAMAP" id="MF_00767">
    <property type="entry name" value="Arg_catab_AstE"/>
    <property type="match status" value="1"/>
</dbReference>
<gene>
    <name evidence="9" type="primary">astE_1</name>
    <name evidence="5" type="synonym">astE</name>
    <name evidence="9" type="ORF">NCTC9645_04733</name>
</gene>
<evidence type="ECO:0000313" key="9">
    <source>
        <dbReference type="EMBL" id="SQC86641.1"/>
    </source>
</evidence>
<dbReference type="CDD" id="cd03855">
    <property type="entry name" value="M14_ASTE"/>
    <property type="match status" value="1"/>
</dbReference>
<keyword evidence="2 5" id="KW-0479">Metal-binding</keyword>
<proteinExistence type="inferred from homology"/>
<evidence type="ECO:0000256" key="1">
    <source>
        <dbReference type="ARBA" id="ARBA00022503"/>
    </source>
</evidence>
<evidence type="ECO:0000259" key="7">
    <source>
        <dbReference type="Pfam" id="PF04952"/>
    </source>
</evidence>
<dbReference type="SUPFAM" id="SSF53187">
    <property type="entry name" value="Zn-dependent exopeptidases"/>
    <property type="match status" value="1"/>
</dbReference>
<organism evidence="9 10">
    <name type="scientific">Klebsiella pneumoniae</name>
    <dbReference type="NCBI Taxonomy" id="573"/>
    <lineage>
        <taxon>Bacteria</taxon>
        <taxon>Pseudomonadati</taxon>
        <taxon>Pseudomonadota</taxon>
        <taxon>Gammaproteobacteria</taxon>
        <taxon>Enterobacterales</taxon>
        <taxon>Enterobacteriaceae</taxon>
        <taxon>Klebsiella/Raoultella group</taxon>
        <taxon>Klebsiella</taxon>
        <taxon>Klebsiella pneumoniae complex</taxon>
    </lineage>
</organism>
<comment type="catalytic activity">
    <reaction evidence="5">
        <text>N-succinyl-L-glutamate + H2O = L-glutamate + succinate</text>
        <dbReference type="Rhea" id="RHEA:15169"/>
        <dbReference type="ChEBI" id="CHEBI:15377"/>
        <dbReference type="ChEBI" id="CHEBI:29985"/>
        <dbReference type="ChEBI" id="CHEBI:30031"/>
        <dbReference type="ChEBI" id="CHEBI:58763"/>
        <dbReference type="EC" id="3.5.1.96"/>
    </reaction>
</comment>
<dbReference type="PANTHER" id="PTHR15162">
    <property type="entry name" value="ASPARTOACYLASE"/>
    <property type="match status" value="1"/>
</dbReference>
<dbReference type="GO" id="GO:0019545">
    <property type="term" value="P:L-arginine catabolic process to succinate"/>
    <property type="evidence" value="ECO:0007669"/>
    <property type="project" value="UniProtKB-UniRule"/>
</dbReference>
<evidence type="ECO:0000256" key="5">
    <source>
        <dbReference type="HAMAP-Rule" id="MF_00767"/>
    </source>
</evidence>
<accession>A0A2X3IS65</accession>
<feature type="binding site" evidence="5">
    <location>
        <position position="53"/>
    </location>
    <ligand>
        <name>Zn(2+)</name>
        <dbReference type="ChEBI" id="CHEBI:29105"/>
    </ligand>
</feature>
<dbReference type="GO" id="GO:0009017">
    <property type="term" value="F:succinylglutamate desuccinylase activity"/>
    <property type="evidence" value="ECO:0007669"/>
    <property type="project" value="UniProtKB-UniRule"/>
</dbReference>
<keyword evidence="1 5" id="KW-0056">Arginine metabolism</keyword>